<dbReference type="EMBL" id="CM003373">
    <property type="protein sequence ID" value="KOM37070.1"/>
    <property type="molecule type" value="Genomic_DNA"/>
</dbReference>
<feature type="compositionally biased region" description="Low complexity" evidence="1">
    <location>
        <begin position="34"/>
        <end position="50"/>
    </location>
</feature>
<dbReference type="AlphaFoldDB" id="A0A0L9U2Q8"/>
<dbReference type="Gramene" id="KOM37070">
    <property type="protein sequence ID" value="KOM37070"/>
    <property type="gene ID" value="LR48_Vigan03g045100"/>
</dbReference>
<feature type="compositionally biased region" description="Basic and acidic residues" evidence="1">
    <location>
        <begin position="124"/>
        <end position="150"/>
    </location>
</feature>
<reference evidence="3" key="1">
    <citation type="journal article" date="2015" name="Proc. Natl. Acad. Sci. U.S.A.">
        <title>Genome sequencing of adzuki bean (Vigna angularis) provides insight into high starch and low fat accumulation and domestication.</title>
        <authorList>
            <person name="Yang K."/>
            <person name="Tian Z."/>
            <person name="Chen C."/>
            <person name="Luo L."/>
            <person name="Zhao B."/>
            <person name="Wang Z."/>
            <person name="Yu L."/>
            <person name="Li Y."/>
            <person name="Sun Y."/>
            <person name="Li W."/>
            <person name="Chen Y."/>
            <person name="Li Y."/>
            <person name="Zhang Y."/>
            <person name="Ai D."/>
            <person name="Zhao J."/>
            <person name="Shang C."/>
            <person name="Ma Y."/>
            <person name="Wu B."/>
            <person name="Wang M."/>
            <person name="Gao L."/>
            <person name="Sun D."/>
            <person name="Zhang P."/>
            <person name="Guo F."/>
            <person name="Wang W."/>
            <person name="Li Y."/>
            <person name="Wang J."/>
            <person name="Varshney R.K."/>
            <person name="Wang J."/>
            <person name="Ling H.Q."/>
            <person name="Wan P."/>
        </authorList>
    </citation>
    <scope>NUCLEOTIDE SEQUENCE</scope>
    <source>
        <strain evidence="3">cv. Jingnong 6</strain>
    </source>
</reference>
<dbReference type="Proteomes" id="UP000053144">
    <property type="component" value="Chromosome 3"/>
</dbReference>
<evidence type="ECO:0000256" key="1">
    <source>
        <dbReference type="SAM" id="MobiDB-lite"/>
    </source>
</evidence>
<feature type="compositionally biased region" description="Polar residues" evidence="1">
    <location>
        <begin position="85"/>
        <end position="100"/>
    </location>
</feature>
<gene>
    <name evidence="2" type="ORF">LR48_Vigan03g045100</name>
</gene>
<proteinExistence type="predicted"/>
<evidence type="ECO:0000313" key="3">
    <source>
        <dbReference type="Proteomes" id="UP000053144"/>
    </source>
</evidence>
<feature type="region of interest" description="Disordered" evidence="1">
    <location>
        <begin position="27"/>
        <end position="177"/>
    </location>
</feature>
<name>A0A0L9U2Q8_PHAAN</name>
<accession>A0A0L9U2Q8</accession>
<sequence length="398" mass="45255">MDNFYLGMNINETELPIINTERLREYKSNRGEHSSNSGGRSSNNGGRSFSQDARQPGRSTDRTLVQPGRSTARTLDSQDARQPECSFSQDARQPGRSTARTLDRQNARSARTLDSQNARQPGRSTDRTLDSQDASHDERERSSNYEERTLKNWVTTRTNTRRTQDERQPRTNAKSGRTLTQFKDERSNQCRTLGQAIWTKAHWDERTLTDRPERTYNVSGKVQKCLKLIVFPMVTPVHLTEYMRWTSCTFWLILSEIPVPESPSNSKVLRFFSPSNFQTLFLHLRLFLLPSSLLAHSFMFLPTSPPPSLCSKQQLPHPSSDCHGCKEKLIITLLTVHARCSQQRGEAFHAPQRPACFQQQGGITVPAVSSTIFTQSSYYRSQQAAHDQYVQEGSSPAP</sequence>
<organism evidence="2 3">
    <name type="scientific">Phaseolus angularis</name>
    <name type="common">Azuki bean</name>
    <name type="synonym">Vigna angularis</name>
    <dbReference type="NCBI Taxonomy" id="3914"/>
    <lineage>
        <taxon>Eukaryota</taxon>
        <taxon>Viridiplantae</taxon>
        <taxon>Streptophyta</taxon>
        <taxon>Embryophyta</taxon>
        <taxon>Tracheophyta</taxon>
        <taxon>Spermatophyta</taxon>
        <taxon>Magnoliopsida</taxon>
        <taxon>eudicotyledons</taxon>
        <taxon>Gunneridae</taxon>
        <taxon>Pentapetalae</taxon>
        <taxon>rosids</taxon>
        <taxon>fabids</taxon>
        <taxon>Fabales</taxon>
        <taxon>Fabaceae</taxon>
        <taxon>Papilionoideae</taxon>
        <taxon>50 kb inversion clade</taxon>
        <taxon>NPAAA clade</taxon>
        <taxon>indigoferoid/millettioid clade</taxon>
        <taxon>Phaseoleae</taxon>
        <taxon>Vigna</taxon>
    </lineage>
</organism>
<evidence type="ECO:0000313" key="2">
    <source>
        <dbReference type="EMBL" id="KOM37070.1"/>
    </source>
</evidence>
<protein>
    <submittedName>
        <fullName evidence="2">Uncharacterized protein</fullName>
    </submittedName>
</protein>
<feature type="compositionally biased region" description="Polar residues" evidence="1">
    <location>
        <begin position="107"/>
        <end position="123"/>
    </location>
</feature>